<evidence type="ECO:0000313" key="2">
    <source>
        <dbReference type="EMBL" id="MFK8973876.1"/>
    </source>
</evidence>
<feature type="transmembrane region" description="Helical" evidence="1">
    <location>
        <begin position="149"/>
        <end position="168"/>
    </location>
</feature>
<reference evidence="2 3" key="1">
    <citation type="submission" date="2024-11" db="EMBL/GenBank/DDBJ databases">
        <title>Draft genomes of five putative biosurfactant-producing Serratia sp. isolates from Laguna de Bay, Philippines.</title>
        <authorList>
            <person name="Lantican N."/>
            <person name="Barredo G.A."/>
            <person name="Rosana A."/>
            <person name="Siababa A.C."/>
            <person name="Montecillo A."/>
        </authorList>
    </citation>
    <scope>NUCLEOTIDE SEQUENCE [LARGE SCALE GENOMIC DNA]</scope>
    <source>
        <strain evidence="2 3">WS11a</strain>
    </source>
</reference>
<dbReference type="RefSeq" id="WP_193843360.1">
    <property type="nucleotide sequence ID" value="NZ_JBJHGH010000001.1"/>
</dbReference>
<dbReference type="Proteomes" id="UP001622968">
    <property type="component" value="Unassembled WGS sequence"/>
</dbReference>
<keyword evidence="1" id="KW-1133">Transmembrane helix</keyword>
<evidence type="ECO:0000256" key="1">
    <source>
        <dbReference type="SAM" id="Phobius"/>
    </source>
</evidence>
<feature type="transmembrane region" description="Helical" evidence="1">
    <location>
        <begin position="107"/>
        <end position="129"/>
    </location>
</feature>
<comment type="caution">
    <text evidence="2">The sequence shown here is derived from an EMBL/GenBank/DDBJ whole genome shotgun (WGS) entry which is preliminary data.</text>
</comment>
<organism evidence="2 3">
    <name type="scientific">Serratia sarumanii</name>
    <dbReference type="NCBI Taxonomy" id="3020826"/>
    <lineage>
        <taxon>Bacteria</taxon>
        <taxon>Pseudomonadati</taxon>
        <taxon>Pseudomonadota</taxon>
        <taxon>Gammaproteobacteria</taxon>
        <taxon>Enterobacterales</taxon>
        <taxon>Yersiniaceae</taxon>
        <taxon>Serratia</taxon>
    </lineage>
</organism>
<feature type="transmembrane region" description="Helical" evidence="1">
    <location>
        <begin position="180"/>
        <end position="201"/>
    </location>
</feature>
<accession>A0ABW8QEI0</accession>
<proteinExistence type="predicted"/>
<sequence length="280" mass="31458">MPSFFITSFSGIKCISSIFASDIGFDMKLGIKKELPVLAIVTALGYLSAYMFQFGMLTYYGIPFEFISVDINSILFSIMIISFVYIFVLVPFYLLTATAVFEENKKIKGGLIFIGMELLLVCILSLVSAKYIVEVKEPTIGFWSVFLKALWLFLIIVFFLNVLVLFVRKVGKAIPEIYKYVALMAYSPATIAVPFLCGLIYSDLHVGASFYKGTDYFLVLENPKGIIIAKCNEKKGISYKRLNSNDVDFDTNYNRLINKSVENCVKTWGLGGKKITSLDN</sequence>
<keyword evidence="1" id="KW-0812">Transmembrane</keyword>
<keyword evidence="1" id="KW-0472">Membrane</keyword>
<feature type="transmembrane region" description="Helical" evidence="1">
    <location>
        <begin position="37"/>
        <end position="62"/>
    </location>
</feature>
<name>A0ABW8QEI0_9GAMM</name>
<feature type="transmembrane region" description="Helical" evidence="1">
    <location>
        <begin position="74"/>
        <end position="95"/>
    </location>
</feature>
<gene>
    <name evidence="2" type="ORF">ACJBEI_01475</name>
</gene>
<keyword evidence="3" id="KW-1185">Reference proteome</keyword>
<protein>
    <submittedName>
        <fullName evidence="2">Uncharacterized protein</fullName>
    </submittedName>
</protein>
<dbReference type="EMBL" id="JBJHGH010000001">
    <property type="protein sequence ID" value="MFK8973876.1"/>
    <property type="molecule type" value="Genomic_DNA"/>
</dbReference>
<evidence type="ECO:0000313" key="3">
    <source>
        <dbReference type="Proteomes" id="UP001622968"/>
    </source>
</evidence>